<dbReference type="RefSeq" id="WP_167808116.1">
    <property type="nucleotide sequence ID" value="NZ_JAAVMB010000019.1"/>
</dbReference>
<dbReference type="EMBL" id="JAAVMB010000019">
    <property type="protein sequence ID" value="NKC69073.1"/>
    <property type="molecule type" value="Genomic_DNA"/>
</dbReference>
<comment type="caution">
    <text evidence="1">The sequence shown here is derived from an EMBL/GenBank/DDBJ whole genome shotgun (WGS) entry which is preliminary data.</text>
</comment>
<accession>A0A7X6DB97</accession>
<evidence type="ECO:0008006" key="3">
    <source>
        <dbReference type="Google" id="ProtNLM"/>
    </source>
</evidence>
<gene>
    <name evidence="1" type="ORF">HED35_13330</name>
</gene>
<protein>
    <recommendedName>
        <fullName evidence="3">Myb-like domain-containing protein</fullName>
    </recommendedName>
</protein>
<dbReference type="Proteomes" id="UP000521358">
    <property type="component" value="Unassembled WGS sequence"/>
</dbReference>
<dbReference type="AlphaFoldDB" id="A0A7X6DB97"/>
<proteinExistence type="predicted"/>
<evidence type="ECO:0000313" key="2">
    <source>
        <dbReference type="Proteomes" id="UP000521358"/>
    </source>
</evidence>
<sequence>MQKRSDNQIDRDYHFSHRREWTEEEDTLLKEYSLTHSDKAISQKLGRTVPSIWSRRKRLRQEGNHV</sequence>
<name>A0A7X6DB97_9ENTE</name>
<evidence type="ECO:0000313" key="1">
    <source>
        <dbReference type="EMBL" id="NKC69073.1"/>
    </source>
</evidence>
<organism evidence="1 2">
    <name type="scientific">Vagococcus fluvialis</name>
    <dbReference type="NCBI Taxonomy" id="2738"/>
    <lineage>
        <taxon>Bacteria</taxon>
        <taxon>Bacillati</taxon>
        <taxon>Bacillota</taxon>
        <taxon>Bacilli</taxon>
        <taxon>Lactobacillales</taxon>
        <taxon>Enterococcaceae</taxon>
        <taxon>Vagococcus</taxon>
    </lineage>
</organism>
<reference evidence="1 2" key="1">
    <citation type="submission" date="2020-03" db="EMBL/GenBank/DDBJ databases">
        <title>Bacterial samples isolated from urine from healthy bovine heifers (Gyr breed).</title>
        <authorList>
            <person name="Giannattasio-Ferraz S."/>
            <person name="Maskeri L."/>
            <person name="Penido A."/>
            <person name="Barbosa-Stancioli E.F."/>
            <person name="Putonti C."/>
        </authorList>
    </citation>
    <scope>NUCLEOTIDE SEQUENCE [LARGE SCALE GENOMIC DNA]</scope>
    <source>
        <strain evidence="1 2">UFMG-H7</strain>
    </source>
</reference>